<proteinExistence type="predicted"/>
<evidence type="ECO:0000313" key="2">
    <source>
        <dbReference type="EMBL" id="CAE4630755.1"/>
    </source>
</evidence>
<evidence type="ECO:0000256" key="1">
    <source>
        <dbReference type="SAM" id="Coils"/>
    </source>
</evidence>
<sequence>MVPPVVHRLSGRRPPWPLALPAALAAALAASGARPHCQPWLAGGGHWAGSATPDGRAALRSGLRRARGGAVDDVSTDLADLADELEELLLRIESGSEATLEDAEEEEEKEEEAEYEEAEQDFSAAEVVAAPATAEAAAPPPGEQAADADGELQLAVQTVGLQMAPADLGTGLYLVTKEQLGKIVDMKVQKLKASIIAMERYTSDLESDLFEKEEQLELAEARLREEIRLRAAAEQERDSLMQKRSALEAQFVQVSHDKKTAEEEFDEIDRRAEEIARRLSLGEITEEEAELEEEELMRAEARRLAARESYDESREELQEVTTAVEEASERAGYASEGEVALQEQLVAMQEQVERLKAEKDSEAQKREEADARFNQLIQRIQAKVASSKGGGE</sequence>
<dbReference type="SUPFAM" id="SSF57997">
    <property type="entry name" value="Tropomyosin"/>
    <property type="match status" value="1"/>
</dbReference>
<dbReference type="AlphaFoldDB" id="A0A7S4W046"/>
<protein>
    <submittedName>
        <fullName evidence="2">Uncharacterized protein</fullName>
    </submittedName>
</protein>
<name>A0A7S4W046_9DINO</name>
<keyword evidence="1" id="KW-0175">Coiled coil</keyword>
<dbReference type="EMBL" id="HBNR01061385">
    <property type="protein sequence ID" value="CAE4630755.1"/>
    <property type="molecule type" value="Transcribed_RNA"/>
</dbReference>
<accession>A0A7S4W046</accession>
<reference evidence="2" key="1">
    <citation type="submission" date="2021-01" db="EMBL/GenBank/DDBJ databases">
        <authorList>
            <person name="Corre E."/>
            <person name="Pelletier E."/>
            <person name="Niang G."/>
            <person name="Scheremetjew M."/>
            <person name="Finn R."/>
            <person name="Kale V."/>
            <person name="Holt S."/>
            <person name="Cochrane G."/>
            <person name="Meng A."/>
            <person name="Brown T."/>
            <person name="Cohen L."/>
        </authorList>
    </citation>
    <scope>NUCLEOTIDE SEQUENCE</scope>
    <source>
        <strain evidence="2">CCMP3105</strain>
    </source>
</reference>
<feature type="coiled-coil region" evidence="1">
    <location>
        <begin position="202"/>
        <end position="372"/>
    </location>
</feature>
<organism evidence="2">
    <name type="scientific">Alexandrium monilatum</name>
    <dbReference type="NCBI Taxonomy" id="311494"/>
    <lineage>
        <taxon>Eukaryota</taxon>
        <taxon>Sar</taxon>
        <taxon>Alveolata</taxon>
        <taxon>Dinophyceae</taxon>
        <taxon>Gonyaulacales</taxon>
        <taxon>Pyrocystaceae</taxon>
        <taxon>Alexandrium</taxon>
    </lineage>
</organism>
<gene>
    <name evidence="2" type="ORF">AMON00008_LOCUS43241</name>
</gene>
<feature type="coiled-coil region" evidence="1">
    <location>
        <begin position="71"/>
        <end position="128"/>
    </location>
</feature>